<feature type="domain" description="BON" evidence="2">
    <location>
        <begin position="78"/>
        <end position="146"/>
    </location>
</feature>
<accession>A0AA41Z1B9</accession>
<dbReference type="EMBL" id="JAMOIM010000048">
    <property type="protein sequence ID" value="MCW6512389.1"/>
    <property type="molecule type" value="Genomic_DNA"/>
</dbReference>
<proteinExistence type="predicted"/>
<dbReference type="RefSeq" id="WP_282588765.1">
    <property type="nucleotide sequence ID" value="NZ_JAMOIM010000048.1"/>
</dbReference>
<dbReference type="Proteomes" id="UP001165667">
    <property type="component" value="Unassembled WGS sequence"/>
</dbReference>
<dbReference type="Pfam" id="PF04972">
    <property type="entry name" value="BON"/>
    <property type="match status" value="3"/>
</dbReference>
<dbReference type="InterPro" id="IPR007055">
    <property type="entry name" value="BON_dom"/>
</dbReference>
<evidence type="ECO:0000313" key="3">
    <source>
        <dbReference type="EMBL" id="MCW6512389.1"/>
    </source>
</evidence>
<dbReference type="PANTHER" id="PTHR34606:SF4">
    <property type="entry name" value="OUTER MEMBRANE LIPOPROTEIN DOLP"/>
    <property type="match status" value="1"/>
</dbReference>
<feature type="domain" description="BON" evidence="2">
    <location>
        <begin position="3"/>
        <end position="71"/>
    </location>
</feature>
<dbReference type="InterPro" id="IPR014004">
    <property type="entry name" value="Transpt-assoc_nodulatn_dom_bac"/>
</dbReference>
<evidence type="ECO:0000313" key="4">
    <source>
        <dbReference type="Proteomes" id="UP001165667"/>
    </source>
</evidence>
<dbReference type="PANTHER" id="PTHR34606">
    <property type="entry name" value="BON DOMAIN-CONTAINING PROTEIN"/>
    <property type="match status" value="1"/>
</dbReference>
<dbReference type="Gene3D" id="3.30.1340.30">
    <property type="match status" value="3"/>
</dbReference>
<dbReference type="AlphaFoldDB" id="A0AA41Z1B9"/>
<reference evidence="3" key="1">
    <citation type="submission" date="2022-05" db="EMBL/GenBank/DDBJ databases">
        <authorList>
            <person name="Pankratov T."/>
        </authorList>
    </citation>
    <scope>NUCLEOTIDE SEQUENCE</scope>
    <source>
        <strain evidence="3">BP6-180914</strain>
    </source>
</reference>
<keyword evidence="1" id="KW-0732">Signal</keyword>
<dbReference type="PROSITE" id="PS50914">
    <property type="entry name" value="BON"/>
    <property type="match status" value="3"/>
</dbReference>
<feature type="domain" description="BON" evidence="2">
    <location>
        <begin position="149"/>
        <end position="216"/>
    </location>
</feature>
<protein>
    <submittedName>
        <fullName evidence="3">BON domain-containing protein</fullName>
    </submittedName>
</protein>
<name>A0AA41Z1B9_9HYPH</name>
<dbReference type="SMART" id="SM00749">
    <property type="entry name" value="BON"/>
    <property type="match status" value="2"/>
</dbReference>
<dbReference type="InterPro" id="IPR051686">
    <property type="entry name" value="Lipoprotein_DolP"/>
</dbReference>
<comment type="caution">
    <text evidence="3">The sequence shown here is derived from an EMBL/GenBank/DDBJ whole genome shotgun (WGS) entry which is preliminary data.</text>
</comment>
<evidence type="ECO:0000256" key="1">
    <source>
        <dbReference type="ARBA" id="ARBA00022729"/>
    </source>
</evidence>
<evidence type="ECO:0000259" key="2">
    <source>
        <dbReference type="PROSITE" id="PS50914"/>
    </source>
</evidence>
<gene>
    <name evidence="3" type="ORF">M8523_31210</name>
</gene>
<sequence length="216" mass="23359">MNNDSQLQKSVQDELAWEPSVTAAHIGVAAKGGVITLSGHVSTYSEKYAAEKAAGRIKGVKAVAEELEVRLPFETKRTDDEIAAAAIERLAWDTSVPTDSVKVRVEKGWLTMTGQVDWKYQKDAAHDDLRPLSGVIGVSDQITLKPRPSATDISADIKRALHRSWSFYQDNVSVSASGGAVKLTGTVPTFDDRWVAANTAWRAPGVTNVENDIAVV</sequence>
<organism evidence="3 4">
    <name type="scientific">Lichenifustis flavocetrariae</name>
    <dbReference type="NCBI Taxonomy" id="2949735"/>
    <lineage>
        <taxon>Bacteria</taxon>
        <taxon>Pseudomonadati</taxon>
        <taxon>Pseudomonadota</taxon>
        <taxon>Alphaproteobacteria</taxon>
        <taxon>Hyphomicrobiales</taxon>
        <taxon>Lichenihabitantaceae</taxon>
        <taxon>Lichenifustis</taxon>
    </lineage>
</organism>
<keyword evidence="4" id="KW-1185">Reference proteome</keyword>